<dbReference type="GO" id="GO:0070824">
    <property type="term" value="C:SHREC complex"/>
    <property type="evidence" value="ECO:0007669"/>
    <property type="project" value="InterPro"/>
</dbReference>
<keyword evidence="3" id="KW-1185">Reference proteome</keyword>
<evidence type="ECO:0000256" key="1">
    <source>
        <dbReference type="SAM" id="MobiDB-lite"/>
    </source>
</evidence>
<dbReference type="PANTHER" id="PTHR38046:SF1">
    <property type="entry name" value="CRYPTIC LOCI REGULATOR 2"/>
    <property type="match status" value="1"/>
</dbReference>
<accession>A0A4S8LCG2</accession>
<dbReference type="GO" id="GO:0030466">
    <property type="term" value="P:silent mating-type cassette heterochromatin formation"/>
    <property type="evidence" value="ECO:0007669"/>
    <property type="project" value="TreeGrafter"/>
</dbReference>
<proteinExistence type="predicted"/>
<feature type="region of interest" description="Disordered" evidence="1">
    <location>
        <begin position="248"/>
        <end position="275"/>
    </location>
</feature>
<protein>
    <recommendedName>
        <fullName evidence="4">Cryptic loci regulator 2 C-terminal domain-containing protein</fullName>
    </recommendedName>
</protein>
<dbReference type="PANTHER" id="PTHR38046">
    <property type="entry name" value="CRYPTIC LOCI REGULATOR 2"/>
    <property type="match status" value="1"/>
</dbReference>
<reference evidence="2 3" key="1">
    <citation type="journal article" date="2019" name="Nat. Ecol. Evol.">
        <title>Megaphylogeny resolves global patterns of mushroom evolution.</title>
        <authorList>
            <person name="Varga T."/>
            <person name="Krizsan K."/>
            <person name="Foldi C."/>
            <person name="Dima B."/>
            <person name="Sanchez-Garcia M."/>
            <person name="Sanchez-Ramirez S."/>
            <person name="Szollosi G.J."/>
            <person name="Szarkandi J.G."/>
            <person name="Papp V."/>
            <person name="Albert L."/>
            <person name="Andreopoulos W."/>
            <person name="Angelini C."/>
            <person name="Antonin V."/>
            <person name="Barry K.W."/>
            <person name="Bougher N.L."/>
            <person name="Buchanan P."/>
            <person name="Buyck B."/>
            <person name="Bense V."/>
            <person name="Catcheside P."/>
            <person name="Chovatia M."/>
            <person name="Cooper J."/>
            <person name="Damon W."/>
            <person name="Desjardin D."/>
            <person name="Finy P."/>
            <person name="Geml J."/>
            <person name="Haridas S."/>
            <person name="Hughes K."/>
            <person name="Justo A."/>
            <person name="Karasinski D."/>
            <person name="Kautmanova I."/>
            <person name="Kiss B."/>
            <person name="Kocsube S."/>
            <person name="Kotiranta H."/>
            <person name="LaButti K.M."/>
            <person name="Lechner B.E."/>
            <person name="Liimatainen K."/>
            <person name="Lipzen A."/>
            <person name="Lukacs Z."/>
            <person name="Mihaltcheva S."/>
            <person name="Morgado L.N."/>
            <person name="Niskanen T."/>
            <person name="Noordeloos M.E."/>
            <person name="Ohm R.A."/>
            <person name="Ortiz-Santana B."/>
            <person name="Ovrebo C."/>
            <person name="Racz N."/>
            <person name="Riley R."/>
            <person name="Savchenko A."/>
            <person name="Shiryaev A."/>
            <person name="Soop K."/>
            <person name="Spirin V."/>
            <person name="Szebenyi C."/>
            <person name="Tomsovsky M."/>
            <person name="Tulloss R.E."/>
            <person name="Uehling J."/>
            <person name="Grigoriev I.V."/>
            <person name="Vagvolgyi C."/>
            <person name="Papp T."/>
            <person name="Martin F.M."/>
            <person name="Miettinen O."/>
            <person name="Hibbett D.S."/>
            <person name="Nagy L.G."/>
        </authorList>
    </citation>
    <scope>NUCLEOTIDE SEQUENCE [LARGE SCALE GENOMIC DNA]</scope>
    <source>
        <strain evidence="2 3">CBS 962.96</strain>
    </source>
</reference>
<dbReference type="GO" id="GO:0031934">
    <property type="term" value="C:mating-type region heterochromatin"/>
    <property type="evidence" value="ECO:0007669"/>
    <property type="project" value="TreeGrafter"/>
</dbReference>
<name>A0A4S8LCG2_DENBC</name>
<feature type="region of interest" description="Disordered" evidence="1">
    <location>
        <begin position="347"/>
        <end position="372"/>
    </location>
</feature>
<dbReference type="Proteomes" id="UP000297245">
    <property type="component" value="Unassembled WGS sequence"/>
</dbReference>
<evidence type="ECO:0000313" key="3">
    <source>
        <dbReference type="Proteomes" id="UP000297245"/>
    </source>
</evidence>
<sequence>MNGSTALGAASGSSNATQSTLQGLLFREGELVFVSLRQPIKGPLGDGSDDIRFWPVSNKPEDYFTASFRQVARSYATGLWLAQKFSNTWGSGHPDARPWWLEEDSSRMAMSSTVPIYYRPVVVSHYPGTTFPYLWWGPERLATNDFLRLKPSRNTFHHPSIPNVYQALPPSGPGKMMAASLAGFMAGMITGAGSRGVVMRARVFFVEQLKEHAQFPQTSNKSPGTGTFAVRVCGMLYELADIDWDPPADAPVPLQSPRGANSTSAHGPDRLEGMPAPPKGYKFRPILPPHIEAVVSMDVVAGKFYPGTLSHPLLNERLNEAVAATGSQGLDYLWALECVVPGEENAVFSGSSGDDSEEVGGNHDAARKNKEVAPSSPIWFWDEGKRDKWMKENASTRLGGLKQS</sequence>
<dbReference type="OrthoDB" id="2421327at2759"/>
<organism evidence="2 3">
    <name type="scientific">Dendrothele bispora (strain CBS 962.96)</name>
    <dbReference type="NCBI Taxonomy" id="1314807"/>
    <lineage>
        <taxon>Eukaryota</taxon>
        <taxon>Fungi</taxon>
        <taxon>Dikarya</taxon>
        <taxon>Basidiomycota</taxon>
        <taxon>Agaricomycotina</taxon>
        <taxon>Agaricomycetes</taxon>
        <taxon>Agaricomycetidae</taxon>
        <taxon>Agaricales</taxon>
        <taxon>Agaricales incertae sedis</taxon>
        <taxon>Dendrothele</taxon>
    </lineage>
</organism>
<evidence type="ECO:0000313" key="2">
    <source>
        <dbReference type="EMBL" id="THU86293.1"/>
    </source>
</evidence>
<feature type="compositionally biased region" description="Basic and acidic residues" evidence="1">
    <location>
        <begin position="360"/>
        <end position="371"/>
    </location>
</feature>
<dbReference type="AlphaFoldDB" id="A0A4S8LCG2"/>
<dbReference type="InterPro" id="IPR038986">
    <property type="entry name" value="Clr2"/>
</dbReference>
<dbReference type="GO" id="GO:0033553">
    <property type="term" value="C:rDNA heterochromatin"/>
    <property type="evidence" value="ECO:0007669"/>
    <property type="project" value="TreeGrafter"/>
</dbReference>
<evidence type="ECO:0008006" key="4">
    <source>
        <dbReference type="Google" id="ProtNLM"/>
    </source>
</evidence>
<dbReference type="EMBL" id="ML179505">
    <property type="protein sequence ID" value="THU86293.1"/>
    <property type="molecule type" value="Genomic_DNA"/>
</dbReference>
<gene>
    <name evidence="2" type="ORF">K435DRAFT_842942</name>
</gene>